<organism evidence="5 6">
    <name type="scientific">Fusarium austroafricanum</name>
    <dbReference type="NCBI Taxonomy" id="2364996"/>
    <lineage>
        <taxon>Eukaryota</taxon>
        <taxon>Fungi</taxon>
        <taxon>Dikarya</taxon>
        <taxon>Ascomycota</taxon>
        <taxon>Pezizomycotina</taxon>
        <taxon>Sordariomycetes</taxon>
        <taxon>Hypocreomycetidae</taxon>
        <taxon>Hypocreales</taxon>
        <taxon>Nectriaceae</taxon>
        <taxon>Fusarium</taxon>
        <taxon>Fusarium concolor species complex</taxon>
    </lineage>
</organism>
<evidence type="ECO:0000256" key="4">
    <source>
        <dbReference type="RuleBase" id="RU000363"/>
    </source>
</evidence>
<dbReference type="CDD" id="cd05233">
    <property type="entry name" value="SDR_c"/>
    <property type="match status" value="1"/>
</dbReference>
<dbReference type="EMBL" id="JAADJG010000118">
    <property type="protein sequence ID" value="KAF4454646.1"/>
    <property type="molecule type" value="Genomic_DNA"/>
</dbReference>
<proteinExistence type="inferred from homology"/>
<evidence type="ECO:0000256" key="3">
    <source>
        <dbReference type="ARBA" id="ARBA00023002"/>
    </source>
</evidence>
<evidence type="ECO:0000313" key="6">
    <source>
        <dbReference type="Proteomes" id="UP000605986"/>
    </source>
</evidence>
<dbReference type="SUPFAM" id="SSF51735">
    <property type="entry name" value="NAD(P)-binding Rossmann-fold domains"/>
    <property type="match status" value="1"/>
</dbReference>
<keyword evidence="6" id="KW-1185">Reference proteome</keyword>
<sequence length="185" mass="19544">MDLTGKVAIITGCSSGLGLATTELFLSLGAKVFGLDRLPCNLDLPGFRFQTCELARVESIKEAVEVYRATYGSELDILANVAGIMDAFASADSVTDDAWERTLSINLTGPTLLMREILPLMKNRGRGSIVNVGSKSSTSGGSAGVAYTASKHALAGVTKNVAWRFRHDGIRCNAVCPGAMTTNII</sequence>
<evidence type="ECO:0000256" key="2">
    <source>
        <dbReference type="ARBA" id="ARBA00022857"/>
    </source>
</evidence>
<protein>
    <submittedName>
        <fullName evidence="5">NAD(P)-binding protein</fullName>
    </submittedName>
</protein>
<dbReference type="PANTHER" id="PTHR24321:SF8">
    <property type="entry name" value="ESTRADIOL 17-BETA-DEHYDROGENASE 8-RELATED"/>
    <property type="match status" value="1"/>
</dbReference>
<dbReference type="Proteomes" id="UP000605986">
    <property type="component" value="Unassembled WGS sequence"/>
</dbReference>
<accession>A0A8H4KRA4</accession>
<comment type="caution">
    <text evidence="5">The sequence shown here is derived from an EMBL/GenBank/DDBJ whole genome shotgun (WGS) entry which is preliminary data.</text>
</comment>
<gene>
    <name evidence="5" type="ORF">F53441_2880</name>
</gene>
<reference evidence="5" key="1">
    <citation type="submission" date="2020-01" db="EMBL/GenBank/DDBJ databases">
        <title>Identification and distribution of gene clusters putatively required for synthesis of sphingolipid metabolism inhibitors in phylogenetically diverse species of the filamentous fungus Fusarium.</title>
        <authorList>
            <person name="Kim H.-S."/>
            <person name="Busman M."/>
            <person name="Brown D.W."/>
            <person name="Divon H."/>
            <person name="Uhlig S."/>
            <person name="Proctor R.H."/>
        </authorList>
    </citation>
    <scope>NUCLEOTIDE SEQUENCE</scope>
    <source>
        <strain evidence="5">NRRL 53441</strain>
    </source>
</reference>
<dbReference type="PANTHER" id="PTHR24321">
    <property type="entry name" value="DEHYDROGENASES, SHORT CHAIN"/>
    <property type="match status" value="1"/>
</dbReference>
<keyword evidence="3" id="KW-0560">Oxidoreductase</keyword>
<dbReference type="InterPro" id="IPR002347">
    <property type="entry name" value="SDR_fam"/>
</dbReference>
<keyword evidence="2" id="KW-0521">NADP</keyword>
<dbReference type="PROSITE" id="PS00061">
    <property type="entry name" value="ADH_SHORT"/>
    <property type="match status" value="1"/>
</dbReference>
<dbReference type="Pfam" id="PF00106">
    <property type="entry name" value="adh_short"/>
    <property type="match status" value="1"/>
</dbReference>
<name>A0A8H4KRA4_9HYPO</name>
<dbReference type="InterPro" id="IPR020904">
    <property type="entry name" value="Sc_DH/Rdtase_CS"/>
</dbReference>
<dbReference type="PRINTS" id="PR00081">
    <property type="entry name" value="GDHRDH"/>
</dbReference>
<dbReference type="GO" id="GO:0016491">
    <property type="term" value="F:oxidoreductase activity"/>
    <property type="evidence" value="ECO:0007669"/>
    <property type="project" value="UniProtKB-KW"/>
</dbReference>
<comment type="similarity">
    <text evidence="1 4">Belongs to the short-chain dehydrogenases/reductases (SDR) family.</text>
</comment>
<evidence type="ECO:0000313" key="5">
    <source>
        <dbReference type="EMBL" id="KAF4454646.1"/>
    </source>
</evidence>
<dbReference type="OrthoDB" id="1274115at2759"/>
<evidence type="ECO:0000256" key="1">
    <source>
        <dbReference type="ARBA" id="ARBA00006484"/>
    </source>
</evidence>
<dbReference type="InterPro" id="IPR036291">
    <property type="entry name" value="NAD(P)-bd_dom_sf"/>
</dbReference>
<dbReference type="Gene3D" id="3.40.50.720">
    <property type="entry name" value="NAD(P)-binding Rossmann-like Domain"/>
    <property type="match status" value="1"/>
</dbReference>
<dbReference type="PRINTS" id="PR00080">
    <property type="entry name" value="SDRFAMILY"/>
</dbReference>
<dbReference type="AlphaFoldDB" id="A0A8H4KRA4"/>